<feature type="non-terminal residue" evidence="2">
    <location>
        <position position="87"/>
    </location>
</feature>
<dbReference type="Gene3D" id="3.90.550.10">
    <property type="entry name" value="Spore Coat Polysaccharide Biosynthesis Protein SpsA, Chain A"/>
    <property type="match status" value="1"/>
</dbReference>
<dbReference type="Pfam" id="PF00483">
    <property type="entry name" value="NTP_transferase"/>
    <property type="match status" value="1"/>
</dbReference>
<dbReference type="AlphaFoldDB" id="X1U3T4"/>
<dbReference type="InterPro" id="IPR005835">
    <property type="entry name" value="NTP_transferase_dom"/>
</dbReference>
<organism evidence="2">
    <name type="scientific">marine sediment metagenome</name>
    <dbReference type="NCBI Taxonomy" id="412755"/>
    <lineage>
        <taxon>unclassified sequences</taxon>
        <taxon>metagenomes</taxon>
        <taxon>ecological metagenomes</taxon>
    </lineage>
</organism>
<accession>X1U3T4</accession>
<dbReference type="SUPFAM" id="SSF53448">
    <property type="entry name" value="Nucleotide-diphospho-sugar transferases"/>
    <property type="match status" value="1"/>
</dbReference>
<evidence type="ECO:0000259" key="1">
    <source>
        <dbReference type="Pfam" id="PF00483"/>
    </source>
</evidence>
<name>X1U3T4_9ZZZZ</name>
<dbReference type="InterPro" id="IPR029044">
    <property type="entry name" value="Nucleotide-diphossugar_trans"/>
</dbReference>
<sequence>MVGYLKEHGIEDIILAIGYHPDPIQRYFGDGTQLGVRMTYLVEESPLGTAGAVKNAEAFLSEPFFVFNGDILTEIDLTAMMGRHQEI</sequence>
<feature type="domain" description="Nucleotidyl transferase" evidence="1">
    <location>
        <begin position="5"/>
        <end position="86"/>
    </location>
</feature>
<comment type="caution">
    <text evidence="2">The sequence shown here is derived from an EMBL/GenBank/DDBJ whole genome shotgun (WGS) entry which is preliminary data.</text>
</comment>
<gene>
    <name evidence="2" type="ORF">S12H4_47641</name>
</gene>
<proteinExistence type="predicted"/>
<dbReference type="InterPro" id="IPR050486">
    <property type="entry name" value="Mannose-1P_guanyltransferase"/>
</dbReference>
<dbReference type="EMBL" id="BARW01029687">
    <property type="protein sequence ID" value="GAJ12169.1"/>
    <property type="molecule type" value="Genomic_DNA"/>
</dbReference>
<evidence type="ECO:0000313" key="2">
    <source>
        <dbReference type="EMBL" id="GAJ12169.1"/>
    </source>
</evidence>
<dbReference type="PANTHER" id="PTHR22572">
    <property type="entry name" value="SUGAR-1-PHOSPHATE GUANYL TRANSFERASE"/>
    <property type="match status" value="1"/>
</dbReference>
<protein>
    <recommendedName>
        <fullName evidence="1">Nucleotidyl transferase domain-containing protein</fullName>
    </recommendedName>
</protein>
<reference evidence="2" key="1">
    <citation type="journal article" date="2014" name="Front. Microbiol.">
        <title>High frequency of phylogenetically diverse reductive dehalogenase-homologous genes in deep subseafloor sedimentary metagenomes.</title>
        <authorList>
            <person name="Kawai M."/>
            <person name="Futagami T."/>
            <person name="Toyoda A."/>
            <person name="Takaki Y."/>
            <person name="Nishi S."/>
            <person name="Hori S."/>
            <person name="Arai W."/>
            <person name="Tsubouchi T."/>
            <person name="Morono Y."/>
            <person name="Uchiyama I."/>
            <person name="Ito T."/>
            <person name="Fujiyama A."/>
            <person name="Inagaki F."/>
            <person name="Takami H."/>
        </authorList>
    </citation>
    <scope>NUCLEOTIDE SEQUENCE</scope>
    <source>
        <strain evidence="2">Expedition CK06-06</strain>
    </source>
</reference>